<evidence type="ECO:0000313" key="2">
    <source>
        <dbReference type="Proteomes" id="UP000499080"/>
    </source>
</evidence>
<comment type="caution">
    <text evidence="1">The sequence shown here is derived from an EMBL/GenBank/DDBJ whole genome shotgun (WGS) entry which is preliminary data.</text>
</comment>
<protein>
    <submittedName>
        <fullName evidence="1">Uncharacterized protein</fullName>
    </submittedName>
</protein>
<dbReference type="AlphaFoldDB" id="A0A4Y2QWR8"/>
<dbReference type="Proteomes" id="UP000499080">
    <property type="component" value="Unassembled WGS sequence"/>
</dbReference>
<accession>A0A4Y2QWR8</accession>
<dbReference type="EMBL" id="BGPR01015068">
    <property type="protein sequence ID" value="GBN67884.1"/>
    <property type="molecule type" value="Genomic_DNA"/>
</dbReference>
<name>A0A4Y2QWR8_ARAVE</name>
<sequence>MKTRRRRKLHSGYPGKECPEYPGEYGLYPMGVFQLPENKSALPASSVRWPIRHVVPKKCQPEAAFIMVQSKYIALISTGMHDECCSGVTSDLGPATVEEGGTSSHHSSTKDRLCNLVSLCMG</sequence>
<keyword evidence="2" id="KW-1185">Reference proteome</keyword>
<reference evidence="1 2" key="1">
    <citation type="journal article" date="2019" name="Sci. Rep.">
        <title>Orb-weaving spider Araneus ventricosus genome elucidates the spidroin gene catalogue.</title>
        <authorList>
            <person name="Kono N."/>
            <person name="Nakamura H."/>
            <person name="Ohtoshi R."/>
            <person name="Moran D.A.P."/>
            <person name="Shinohara A."/>
            <person name="Yoshida Y."/>
            <person name="Fujiwara M."/>
            <person name="Mori M."/>
            <person name="Tomita M."/>
            <person name="Arakawa K."/>
        </authorList>
    </citation>
    <scope>NUCLEOTIDE SEQUENCE [LARGE SCALE GENOMIC DNA]</scope>
</reference>
<organism evidence="1 2">
    <name type="scientific">Araneus ventricosus</name>
    <name type="common">Orbweaver spider</name>
    <name type="synonym">Epeira ventricosa</name>
    <dbReference type="NCBI Taxonomy" id="182803"/>
    <lineage>
        <taxon>Eukaryota</taxon>
        <taxon>Metazoa</taxon>
        <taxon>Ecdysozoa</taxon>
        <taxon>Arthropoda</taxon>
        <taxon>Chelicerata</taxon>
        <taxon>Arachnida</taxon>
        <taxon>Araneae</taxon>
        <taxon>Araneomorphae</taxon>
        <taxon>Entelegynae</taxon>
        <taxon>Araneoidea</taxon>
        <taxon>Araneidae</taxon>
        <taxon>Araneus</taxon>
    </lineage>
</organism>
<proteinExistence type="predicted"/>
<dbReference type="OrthoDB" id="10585758at2759"/>
<evidence type="ECO:0000313" key="1">
    <source>
        <dbReference type="EMBL" id="GBN67884.1"/>
    </source>
</evidence>
<gene>
    <name evidence="1" type="ORF">AVEN_99248_1</name>
</gene>